<evidence type="ECO:0000313" key="3">
    <source>
        <dbReference type="Proteomes" id="UP001596407"/>
    </source>
</evidence>
<dbReference type="Gene3D" id="3.30.2310.20">
    <property type="entry name" value="RelE-like"/>
    <property type="match status" value="1"/>
</dbReference>
<comment type="caution">
    <text evidence="2">The sequence shown here is derived from an EMBL/GenBank/DDBJ whole genome shotgun (WGS) entry which is preliminary data.</text>
</comment>
<dbReference type="SUPFAM" id="SSF143011">
    <property type="entry name" value="RelE-like"/>
    <property type="match status" value="1"/>
</dbReference>
<organism evidence="2 3">
    <name type="scientific">Halorussus caseinilyticus</name>
    <dbReference type="NCBI Taxonomy" id="3034025"/>
    <lineage>
        <taxon>Archaea</taxon>
        <taxon>Methanobacteriati</taxon>
        <taxon>Methanobacteriota</taxon>
        <taxon>Stenosarchaea group</taxon>
        <taxon>Halobacteria</taxon>
        <taxon>Halobacteriales</taxon>
        <taxon>Haladaptataceae</taxon>
        <taxon>Halorussus</taxon>
    </lineage>
</organism>
<dbReference type="InterPro" id="IPR035093">
    <property type="entry name" value="RelE/ParE_toxin_dom_sf"/>
</dbReference>
<proteinExistence type="predicted"/>
<accession>A0ABD5WQ19</accession>
<keyword evidence="3" id="KW-1185">Reference proteome</keyword>
<dbReference type="Proteomes" id="UP001596407">
    <property type="component" value="Unassembled WGS sequence"/>
</dbReference>
<dbReference type="RefSeq" id="WP_382209859.1">
    <property type="nucleotide sequence ID" value="NZ_JBHSZH010000005.1"/>
</dbReference>
<protein>
    <submittedName>
        <fullName evidence="2">Type II toxin-antitoxin system RelE/ParE family toxin</fullName>
    </submittedName>
</protein>
<dbReference type="EMBL" id="JBHSZH010000005">
    <property type="protein sequence ID" value="MFC7080796.1"/>
    <property type="molecule type" value="Genomic_DNA"/>
</dbReference>
<name>A0ABD5WQ19_9EURY</name>
<evidence type="ECO:0000313" key="2">
    <source>
        <dbReference type="EMBL" id="MFC7080796.1"/>
    </source>
</evidence>
<gene>
    <name evidence="2" type="ORF">ACFQJ6_12430</name>
</gene>
<sequence length="99" mass="11484">MPRAPSTLRFLPEARDDLADIQGHNPDHAKRILRKIDDWQDKIEWDRVPQDHLTYLTGTGAYNFYRERVGNSGYRVVYEISNDEMVVVGILPKETIPTT</sequence>
<evidence type="ECO:0000256" key="1">
    <source>
        <dbReference type="ARBA" id="ARBA00022649"/>
    </source>
</evidence>
<reference evidence="2 3" key="1">
    <citation type="journal article" date="2019" name="Int. J. Syst. Evol. Microbiol.">
        <title>The Global Catalogue of Microorganisms (GCM) 10K type strain sequencing project: providing services to taxonomists for standard genome sequencing and annotation.</title>
        <authorList>
            <consortium name="The Broad Institute Genomics Platform"/>
            <consortium name="The Broad Institute Genome Sequencing Center for Infectious Disease"/>
            <person name="Wu L."/>
            <person name="Ma J."/>
        </authorList>
    </citation>
    <scope>NUCLEOTIDE SEQUENCE [LARGE SCALE GENOMIC DNA]</scope>
    <source>
        <strain evidence="2 3">DT72</strain>
    </source>
</reference>
<keyword evidence="1" id="KW-1277">Toxin-antitoxin system</keyword>
<dbReference type="AlphaFoldDB" id="A0ABD5WQ19"/>
<dbReference type="Pfam" id="PF05016">
    <property type="entry name" value="ParE_toxin"/>
    <property type="match status" value="1"/>
</dbReference>
<dbReference type="InterPro" id="IPR007712">
    <property type="entry name" value="RelE/ParE_toxin"/>
</dbReference>